<organism evidence="1 2">
    <name type="scientific">Lucilia cuprina</name>
    <name type="common">Green bottle fly</name>
    <name type="synonym">Australian sheep blowfly</name>
    <dbReference type="NCBI Taxonomy" id="7375"/>
    <lineage>
        <taxon>Eukaryota</taxon>
        <taxon>Metazoa</taxon>
        <taxon>Ecdysozoa</taxon>
        <taxon>Arthropoda</taxon>
        <taxon>Hexapoda</taxon>
        <taxon>Insecta</taxon>
        <taxon>Pterygota</taxon>
        <taxon>Neoptera</taxon>
        <taxon>Endopterygota</taxon>
        <taxon>Diptera</taxon>
        <taxon>Brachycera</taxon>
        <taxon>Muscomorpha</taxon>
        <taxon>Oestroidea</taxon>
        <taxon>Calliphoridae</taxon>
        <taxon>Luciliinae</taxon>
        <taxon>Lucilia</taxon>
    </lineage>
</organism>
<sequence>MDVAPRPLKIVLFCNATHNPTRRGGKVLLEYAFGEEGLIIEVLPSYNRLQNSIPISTTLDFIVTMKKEYVESKEIFKGFVTSGAILNNSEVEDQIKVYEAYQFTNDNSIYPAEYWSKHLAILSYANLIVNEQYVLLCGVAFVTEVTLMDLWFVRLQLMLFKVMNC</sequence>
<dbReference type="Proteomes" id="UP000037069">
    <property type="component" value="Unassembled WGS sequence"/>
</dbReference>
<evidence type="ECO:0000313" key="2">
    <source>
        <dbReference type="Proteomes" id="UP000037069"/>
    </source>
</evidence>
<proteinExistence type="predicted"/>
<dbReference type="AlphaFoldDB" id="A0A0L0CBT5"/>
<name>A0A0L0CBT5_LUCCU</name>
<gene>
    <name evidence="1" type="ORF">FF38_03029</name>
</gene>
<evidence type="ECO:0000313" key="1">
    <source>
        <dbReference type="EMBL" id="KNC29710.1"/>
    </source>
</evidence>
<comment type="caution">
    <text evidence="1">The sequence shown here is derived from an EMBL/GenBank/DDBJ whole genome shotgun (WGS) entry which is preliminary data.</text>
</comment>
<protein>
    <submittedName>
        <fullName evidence="1">Uncharacterized protein</fullName>
    </submittedName>
</protein>
<reference evidence="1 2" key="1">
    <citation type="journal article" date="2015" name="Nat. Commun.">
        <title>Lucilia cuprina genome unlocks parasitic fly biology to underpin future interventions.</title>
        <authorList>
            <person name="Anstead C.A."/>
            <person name="Korhonen P.K."/>
            <person name="Young N.D."/>
            <person name="Hall R.S."/>
            <person name="Jex A.R."/>
            <person name="Murali S.C."/>
            <person name="Hughes D.S."/>
            <person name="Lee S.F."/>
            <person name="Perry T."/>
            <person name="Stroehlein A.J."/>
            <person name="Ansell B.R."/>
            <person name="Breugelmans B."/>
            <person name="Hofmann A."/>
            <person name="Qu J."/>
            <person name="Dugan S."/>
            <person name="Lee S.L."/>
            <person name="Chao H."/>
            <person name="Dinh H."/>
            <person name="Han Y."/>
            <person name="Doddapaneni H.V."/>
            <person name="Worley K.C."/>
            <person name="Muzny D.M."/>
            <person name="Ioannidis P."/>
            <person name="Waterhouse R.M."/>
            <person name="Zdobnov E.M."/>
            <person name="James P.J."/>
            <person name="Bagnall N.H."/>
            <person name="Kotze A.C."/>
            <person name="Gibbs R.A."/>
            <person name="Richards S."/>
            <person name="Batterham P."/>
            <person name="Gasser R.B."/>
        </authorList>
    </citation>
    <scope>NUCLEOTIDE SEQUENCE [LARGE SCALE GENOMIC DNA]</scope>
    <source>
        <strain evidence="1 2">LS</strain>
        <tissue evidence="1">Full body</tissue>
    </source>
</reference>
<dbReference type="EMBL" id="JRES01000637">
    <property type="protein sequence ID" value="KNC29710.1"/>
    <property type="molecule type" value="Genomic_DNA"/>
</dbReference>
<accession>A0A0L0CBT5</accession>
<keyword evidence="2" id="KW-1185">Reference proteome</keyword>